<dbReference type="PANTHER" id="PTHR30251">
    <property type="entry name" value="PILUS ASSEMBLY CHAPERONE"/>
    <property type="match status" value="1"/>
</dbReference>
<keyword evidence="4" id="KW-1185">Reference proteome</keyword>
<dbReference type="InterPro" id="IPR013783">
    <property type="entry name" value="Ig-like_fold"/>
</dbReference>
<dbReference type="InterPro" id="IPR050643">
    <property type="entry name" value="Periplasmic_pilus_chap"/>
</dbReference>
<evidence type="ECO:0000313" key="3">
    <source>
        <dbReference type="EMBL" id="KGM56490.1"/>
    </source>
</evidence>
<feature type="signal peptide" evidence="1">
    <location>
        <begin position="1"/>
        <end position="36"/>
    </location>
</feature>
<dbReference type="GO" id="GO:0030288">
    <property type="term" value="C:outer membrane-bounded periplasmic space"/>
    <property type="evidence" value="ECO:0007669"/>
    <property type="project" value="InterPro"/>
</dbReference>
<comment type="caution">
    <text evidence="3">The sequence shown here is derived from an EMBL/GenBank/DDBJ whole genome shotgun (WGS) entry which is preliminary data.</text>
</comment>
<dbReference type="STRING" id="913325.N799_03480"/>
<dbReference type="eggNOG" id="COG3121">
    <property type="taxonomic scope" value="Bacteria"/>
</dbReference>
<dbReference type="InterPro" id="IPR016147">
    <property type="entry name" value="Pili_assmbl_chaperone_N"/>
</dbReference>
<dbReference type="Proteomes" id="UP000029989">
    <property type="component" value="Unassembled WGS sequence"/>
</dbReference>
<dbReference type="OrthoDB" id="511700at2"/>
<dbReference type="PANTHER" id="PTHR30251:SF4">
    <property type="entry name" value="SLR1668 PROTEIN"/>
    <property type="match status" value="1"/>
</dbReference>
<sequence>MSRRFPTFRIPVIGARAACAALALAMLPGLATTAVAASLQVAPTSVELQASENGEAVWLSNTDADTPVRAQVRLFRWTQHNGEDTLEPTRDLAISPPLVELAGGARQLVRVIRTGPPPTDTETSYRIIVDEVPDGTAADRTGLQFLLRYSIPVFVLPAGEAPITYQLAPRLEHDGDAATLVVANHGGRHAQLADLAYVDAGGNRHELLSGLVGYVLPGQTMRWALPASASRYADGGRFQVRINGEAAEQTLALDRAAR</sequence>
<gene>
    <name evidence="3" type="ORF">N799_03480</name>
</gene>
<dbReference type="InterPro" id="IPR008962">
    <property type="entry name" value="PapD-like_sf"/>
</dbReference>
<reference evidence="3 4" key="1">
    <citation type="journal article" date="2015" name="Stand. Genomic Sci.">
        <title>Genomic information of the arsenic-resistant bacterium Lysobacter arseniciresistens type strain ZS79(T) and comparison of Lysobacter draft genomes.</title>
        <authorList>
            <person name="Liu L."/>
            <person name="Zhang S."/>
            <person name="Luo M."/>
            <person name="Wang G."/>
        </authorList>
    </citation>
    <scope>NUCLEOTIDE SEQUENCE [LARGE SCALE GENOMIC DNA]</scope>
    <source>
        <strain evidence="3 4">ZS79</strain>
    </source>
</reference>
<accession>A0A0A0F1R0</accession>
<dbReference type="EMBL" id="AVPT01000012">
    <property type="protein sequence ID" value="KGM56490.1"/>
    <property type="molecule type" value="Genomic_DNA"/>
</dbReference>
<feature type="domain" description="Pili assembly chaperone N-terminal" evidence="2">
    <location>
        <begin position="39"/>
        <end position="159"/>
    </location>
</feature>
<proteinExistence type="predicted"/>
<evidence type="ECO:0000259" key="2">
    <source>
        <dbReference type="Pfam" id="PF00345"/>
    </source>
</evidence>
<dbReference type="Gene3D" id="2.60.40.10">
    <property type="entry name" value="Immunoglobulins"/>
    <property type="match status" value="1"/>
</dbReference>
<dbReference type="GO" id="GO:0071555">
    <property type="term" value="P:cell wall organization"/>
    <property type="evidence" value="ECO:0007669"/>
    <property type="project" value="InterPro"/>
</dbReference>
<name>A0A0A0F1R0_9GAMM</name>
<dbReference type="SUPFAM" id="SSF49354">
    <property type="entry name" value="PapD-like"/>
    <property type="match status" value="1"/>
</dbReference>
<protein>
    <recommendedName>
        <fullName evidence="2">Pili assembly chaperone N-terminal domain-containing protein</fullName>
    </recommendedName>
</protein>
<evidence type="ECO:0000256" key="1">
    <source>
        <dbReference type="SAM" id="SignalP"/>
    </source>
</evidence>
<keyword evidence="1" id="KW-0732">Signal</keyword>
<organism evidence="3 4">
    <name type="scientific">Lysobacter arseniciresistens ZS79</name>
    <dbReference type="NCBI Taxonomy" id="913325"/>
    <lineage>
        <taxon>Bacteria</taxon>
        <taxon>Pseudomonadati</taxon>
        <taxon>Pseudomonadota</taxon>
        <taxon>Gammaproteobacteria</taxon>
        <taxon>Lysobacterales</taxon>
        <taxon>Lysobacteraceae</taxon>
        <taxon>Novilysobacter</taxon>
    </lineage>
</organism>
<evidence type="ECO:0000313" key="4">
    <source>
        <dbReference type="Proteomes" id="UP000029989"/>
    </source>
</evidence>
<dbReference type="RefSeq" id="WP_052101352.1">
    <property type="nucleotide sequence ID" value="NZ_AVPT01000012.1"/>
</dbReference>
<dbReference type="AlphaFoldDB" id="A0A0A0F1R0"/>
<feature type="chain" id="PRO_5001969399" description="Pili assembly chaperone N-terminal domain-containing protein" evidence="1">
    <location>
        <begin position="37"/>
        <end position="258"/>
    </location>
</feature>
<dbReference type="Pfam" id="PF00345">
    <property type="entry name" value="PapD_N"/>
    <property type="match status" value="1"/>
</dbReference>